<dbReference type="Proteomes" id="UP000001941">
    <property type="component" value="Chromosome"/>
</dbReference>
<proteinExistence type="predicted"/>
<name>Q2FU19_METHJ</name>
<sequence>MGYRNDQGVHQGFLQKNLPVYGMSVTPCIHHEDHDGEYTCRICKENHCSACIHMGSGICHSCIYKVLIIILVIMVITSYIAWFGLL</sequence>
<evidence type="ECO:0000313" key="3">
    <source>
        <dbReference type="Proteomes" id="UP000001941"/>
    </source>
</evidence>
<dbReference type="InParanoid" id="Q2FU19"/>
<dbReference type="KEGG" id="mhu:Mhun_2770"/>
<accession>Q2FU19</accession>
<keyword evidence="1" id="KW-1133">Transmembrane helix</keyword>
<feature type="transmembrane region" description="Helical" evidence="1">
    <location>
        <begin position="62"/>
        <end position="85"/>
    </location>
</feature>
<evidence type="ECO:0000313" key="2">
    <source>
        <dbReference type="EMBL" id="ABD42465.1"/>
    </source>
</evidence>
<evidence type="ECO:0000256" key="1">
    <source>
        <dbReference type="SAM" id="Phobius"/>
    </source>
</evidence>
<keyword evidence="1" id="KW-0812">Transmembrane</keyword>
<dbReference type="EnsemblBacteria" id="ABD42465">
    <property type="protein sequence ID" value="ABD42465"/>
    <property type="gene ID" value="Mhun_2770"/>
</dbReference>
<gene>
    <name evidence="2" type="ordered locus">Mhun_2770</name>
</gene>
<dbReference type="EMBL" id="CP000254">
    <property type="protein sequence ID" value="ABD42465.1"/>
    <property type="molecule type" value="Genomic_DNA"/>
</dbReference>
<dbReference type="GeneID" id="3922639"/>
<dbReference type="HOGENOM" id="CLU_2490465_0_0_2"/>
<keyword evidence="1" id="KW-0472">Membrane</keyword>
<protein>
    <submittedName>
        <fullName evidence="2">Uncharacterized protein</fullName>
    </submittedName>
</protein>
<keyword evidence="3" id="KW-1185">Reference proteome</keyword>
<dbReference type="AlphaFoldDB" id="Q2FU19"/>
<dbReference type="RefSeq" id="WP_011449721.1">
    <property type="nucleotide sequence ID" value="NC_007796.1"/>
</dbReference>
<organism evidence="2 3">
    <name type="scientific">Methanospirillum hungatei JF-1 (strain ATCC 27890 / DSM 864 / NBRC 100397 / JF-1)</name>
    <dbReference type="NCBI Taxonomy" id="323259"/>
    <lineage>
        <taxon>Archaea</taxon>
        <taxon>Methanobacteriati</taxon>
        <taxon>Methanobacteriota</taxon>
        <taxon>Stenosarchaea group</taxon>
        <taxon>Methanomicrobia</taxon>
        <taxon>Methanomicrobiales</taxon>
        <taxon>Methanospirillaceae</taxon>
        <taxon>Methanospirillum</taxon>
    </lineage>
</organism>
<dbReference type="OrthoDB" id="378620at2157"/>
<reference evidence="3" key="1">
    <citation type="journal article" date="2016" name="Stand. Genomic Sci.">
        <title>Complete genome sequence of Methanospirillum hungatei type strain JF1.</title>
        <authorList>
            <person name="Gunsalus R.P."/>
            <person name="Cook L.E."/>
            <person name="Crable B."/>
            <person name="Rohlin L."/>
            <person name="McDonald E."/>
            <person name="Mouttaki H."/>
            <person name="Sieber J.R."/>
            <person name="Poweleit N."/>
            <person name="Zhou H."/>
            <person name="Lapidus A.L."/>
            <person name="Daligault H.E."/>
            <person name="Land M."/>
            <person name="Gilna P."/>
            <person name="Ivanova N."/>
            <person name="Kyrpides N."/>
            <person name="Culley D.E."/>
            <person name="McInerney M.J."/>
        </authorList>
    </citation>
    <scope>NUCLEOTIDE SEQUENCE [LARGE SCALE GENOMIC DNA]</scope>
    <source>
        <strain evidence="3">ATCC 27890 / DSM 864 / NBRC 100397 / JF-1</strain>
    </source>
</reference>